<evidence type="ECO:0000313" key="2">
    <source>
        <dbReference type="EMBL" id="CAI3984545.1"/>
    </source>
</evidence>
<accession>A0A9P1FRX3</accession>
<dbReference type="InterPro" id="IPR000073">
    <property type="entry name" value="AB_hydrolase_1"/>
</dbReference>
<dbReference type="Gene3D" id="3.40.50.1820">
    <property type="entry name" value="alpha/beta hydrolase"/>
    <property type="match status" value="1"/>
</dbReference>
<dbReference type="InterPro" id="IPR050266">
    <property type="entry name" value="AB_hydrolase_sf"/>
</dbReference>
<evidence type="ECO:0000313" key="4">
    <source>
        <dbReference type="Proteomes" id="UP001152797"/>
    </source>
</evidence>
<dbReference type="EMBL" id="CAMXCT020000897">
    <property type="protein sequence ID" value="CAL1137920.1"/>
    <property type="molecule type" value="Genomic_DNA"/>
</dbReference>
<comment type="caution">
    <text evidence="2">The sequence shown here is derived from an EMBL/GenBank/DDBJ whole genome shotgun (WGS) entry which is preliminary data.</text>
</comment>
<dbReference type="PANTHER" id="PTHR43798">
    <property type="entry name" value="MONOACYLGLYCEROL LIPASE"/>
    <property type="match status" value="1"/>
</dbReference>
<protein>
    <submittedName>
        <fullName evidence="3">AB hydrolase-1 domain-containing protein</fullName>
    </submittedName>
</protein>
<keyword evidence="3" id="KW-0378">Hydrolase</keyword>
<gene>
    <name evidence="2" type="ORF">C1SCF055_LOCUS12073</name>
</gene>
<dbReference type="AlphaFoldDB" id="A0A9P1FRX3"/>
<keyword evidence="4" id="KW-1185">Reference proteome</keyword>
<name>A0A9P1FRX3_9DINO</name>
<evidence type="ECO:0000259" key="1">
    <source>
        <dbReference type="Pfam" id="PF00561"/>
    </source>
</evidence>
<reference evidence="3 4" key="2">
    <citation type="submission" date="2024-05" db="EMBL/GenBank/DDBJ databases">
        <authorList>
            <person name="Chen Y."/>
            <person name="Shah S."/>
            <person name="Dougan E. K."/>
            <person name="Thang M."/>
            <person name="Chan C."/>
        </authorList>
    </citation>
    <scope>NUCLEOTIDE SEQUENCE [LARGE SCALE GENOMIC DNA]</scope>
</reference>
<dbReference type="SUPFAM" id="SSF53474">
    <property type="entry name" value="alpha/beta-Hydrolases"/>
    <property type="match status" value="1"/>
</dbReference>
<dbReference type="Proteomes" id="UP001152797">
    <property type="component" value="Unassembled WGS sequence"/>
</dbReference>
<feature type="domain" description="AB hydrolase-1" evidence="1">
    <location>
        <begin position="27"/>
        <end position="124"/>
    </location>
</feature>
<reference evidence="2" key="1">
    <citation type="submission" date="2022-10" db="EMBL/GenBank/DDBJ databases">
        <authorList>
            <person name="Chen Y."/>
            <person name="Dougan E. K."/>
            <person name="Chan C."/>
            <person name="Rhodes N."/>
            <person name="Thang M."/>
        </authorList>
    </citation>
    <scope>NUCLEOTIDE SEQUENCE</scope>
</reference>
<dbReference type="EMBL" id="CAMXCT010000897">
    <property type="protein sequence ID" value="CAI3984545.1"/>
    <property type="molecule type" value="Genomic_DNA"/>
</dbReference>
<dbReference type="Pfam" id="PF00561">
    <property type="entry name" value="Abhydrolase_1"/>
    <property type="match status" value="1"/>
</dbReference>
<dbReference type="GO" id="GO:0016787">
    <property type="term" value="F:hydrolase activity"/>
    <property type="evidence" value="ECO:0007669"/>
    <property type="project" value="UniProtKB-KW"/>
</dbReference>
<dbReference type="InterPro" id="IPR029058">
    <property type="entry name" value="AB_hydrolase_fold"/>
</dbReference>
<organism evidence="2">
    <name type="scientific">Cladocopium goreaui</name>
    <dbReference type="NCBI Taxonomy" id="2562237"/>
    <lineage>
        <taxon>Eukaryota</taxon>
        <taxon>Sar</taxon>
        <taxon>Alveolata</taxon>
        <taxon>Dinophyceae</taxon>
        <taxon>Suessiales</taxon>
        <taxon>Symbiodiniaceae</taxon>
        <taxon>Cladocopium</taxon>
    </lineage>
</organism>
<evidence type="ECO:0000313" key="3">
    <source>
        <dbReference type="EMBL" id="CAL4771857.1"/>
    </source>
</evidence>
<dbReference type="EMBL" id="CAMXCT030000897">
    <property type="protein sequence ID" value="CAL4771857.1"/>
    <property type="molecule type" value="Genomic_DNA"/>
</dbReference>
<sequence>MAMRKHFKSRHGQVLNYADCGTPAGTTLIWIHGLSMSLDYWEGIWQNFSDFRNVRIDVPGHGGSEPRVEGLELEQFGHDIIDLVQHLQLQRVVLLGHSLGGMIALSAALDLPELLGLVLMSTSSRVSSRAREGWRRSAQVARKQGQEAWAKIQEMVAESQIEKEMPKLGTLPALILQGDADQQTPVRAGEILRDQLPKGQLQVFRAGHNLLPESPEALRCCAQWLSSQGFAQPSASKL</sequence>
<dbReference type="OrthoDB" id="408373at2759"/>
<proteinExistence type="predicted"/>
<dbReference type="PRINTS" id="PR00111">
    <property type="entry name" value="ABHYDROLASE"/>
</dbReference>